<keyword evidence="3" id="KW-1185">Reference proteome</keyword>
<feature type="domain" description="Cell wall-active antibiotics response LiaF-like C-terminal" evidence="1">
    <location>
        <begin position="102"/>
        <end position="164"/>
    </location>
</feature>
<reference evidence="2" key="1">
    <citation type="journal article" date="2014" name="Int. J. Syst. Evol. Microbiol.">
        <title>Complete genome sequence of Corynebacterium casei LMG S-19264T (=DSM 44701T), isolated from a smear-ripened cheese.</title>
        <authorList>
            <consortium name="US DOE Joint Genome Institute (JGI-PGF)"/>
            <person name="Walter F."/>
            <person name="Albersmeier A."/>
            <person name="Kalinowski J."/>
            <person name="Ruckert C."/>
        </authorList>
    </citation>
    <scope>NUCLEOTIDE SEQUENCE</scope>
    <source>
        <strain evidence="2">NBRC 110023</strain>
    </source>
</reference>
<dbReference type="RefSeq" id="WP_284215615.1">
    <property type="nucleotide sequence ID" value="NZ_BSOT01000002.1"/>
</dbReference>
<evidence type="ECO:0000313" key="3">
    <source>
        <dbReference type="Proteomes" id="UP001156601"/>
    </source>
</evidence>
<dbReference type="InterPro" id="IPR024425">
    <property type="entry name" value="LiaF-like_C"/>
</dbReference>
<dbReference type="AlphaFoldDB" id="A0AA37STQ3"/>
<organism evidence="2 3">
    <name type="scientific">Agaribacter marinus</name>
    <dbReference type="NCBI Taxonomy" id="1431249"/>
    <lineage>
        <taxon>Bacteria</taxon>
        <taxon>Pseudomonadati</taxon>
        <taxon>Pseudomonadota</taxon>
        <taxon>Gammaproteobacteria</taxon>
        <taxon>Alteromonadales</taxon>
        <taxon>Alteromonadaceae</taxon>
        <taxon>Agaribacter</taxon>
    </lineage>
</organism>
<sequence>MPVILEDRPIESVREETIDTLIYNYSHAIISESAFERRLDVATVSTSHAEIIEQVKDLSPPKDDYIKQQQEKQFSINYDANADEGDMNVVSILGGNERSGRWIVPSKINLVSIMGGSELDFTDAVFTSQKVTIRVFTLFGGSDIFVPENVNIISSAFCIAGGIDNKAPSIADKQAPVIRVEGLVLFGGLDIKIKTTIKEKFVALARQMRTVFDGKDK</sequence>
<comment type="caution">
    <text evidence="2">The sequence shown here is derived from an EMBL/GenBank/DDBJ whole genome shotgun (WGS) entry which is preliminary data.</text>
</comment>
<dbReference type="Pfam" id="PF09922">
    <property type="entry name" value="LiaF-like_C"/>
    <property type="match status" value="1"/>
</dbReference>
<reference evidence="2" key="2">
    <citation type="submission" date="2023-01" db="EMBL/GenBank/DDBJ databases">
        <title>Draft genome sequence of Agaribacter marinus strain NBRC 110023.</title>
        <authorList>
            <person name="Sun Q."/>
            <person name="Mori K."/>
        </authorList>
    </citation>
    <scope>NUCLEOTIDE SEQUENCE</scope>
    <source>
        <strain evidence="2">NBRC 110023</strain>
    </source>
</reference>
<dbReference type="EMBL" id="BSOT01000002">
    <property type="protein sequence ID" value="GLR69283.1"/>
    <property type="molecule type" value="Genomic_DNA"/>
</dbReference>
<accession>A0AA37STQ3</accession>
<dbReference type="PANTHER" id="PTHR40763:SF5">
    <property type="entry name" value="MEMBRANE PROTEIN"/>
    <property type="match status" value="1"/>
</dbReference>
<evidence type="ECO:0000313" key="2">
    <source>
        <dbReference type="EMBL" id="GLR69283.1"/>
    </source>
</evidence>
<dbReference type="PANTHER" id="PTHR40763">
    <property type="entry name" value="MEMBRANE PROTEIN-RELATED"/>
    <property type="match status" value="1"/>
</dbReference>
<proteinExistence type="predicted"/>
<name>A0AA37STQ3_9ALTE</name>
<dbReference type="Proteomes" id="UP001156601">
    <property type="component" value="Unassembled WGS sequence"/>
</dbReference>
<protein>
    <recommendedName>
        <fullName evidence="1">Cell wall-active antibiotics response LiaF-like C-terminal domain-containing protein</fullName>
    </recommendedName>
</protein>
<gene>
    <name evidence="2" type="ORF">GCM10007852_01910</name>
</gene>
<evidence type="ECO:0000259" key="1">
    <source>
        <dbReference type="Pfam" id="PF09922"/>
    </source>
</evidence>